<dbReference type="Proteomes" id="UP000813444">
    <property type="component" value="Unassembled WGS sequence"/>
</dbReference>
<organism evidence="4 5">
    <name type="scientific">Stachybotrys elegans</name>
    <dbReference type="NCBI Taxonomy" id="80388"/>
    <lineage>
        <taxon>Eukaryota</taxon>
        <taxon>Fungi</taxon>
        <taxon>Dikarya</taxon>
        <taxon>Ascomycota</taxon>
        <taxon>Pezizomycotina</taxon>
        <taxon>Sordariomycetes</taxon>
        <taxon>Hypocreomycetidae</taxon>
        <taxon>Hypocreales</taxon>
        <taxon>Stachybotryaceae</taxon>
        <taxon>Stachybotrys</taxon>
    </lineage>
</organism>
<dbReference type="InterPro" id="IPR004839">
    <property type="entry name" value="Aminotransferase_I/II_large"/>
</dbReference>
<dbReference type="Gene3D" id="3.90.1150.10">
    <property type="entry name" value="Aspartate Aminotransferase, domain 1"/>
    <property type="match status" value="1"/>
</dbReference>
<protein>
    <submittedName>
        <fullName evidence="4">1-aminocyclopropane-1-carboxylate synthase</fullName>
    </submittedName>
</protein>
<evidence type="ECO:0000259" key="3">
    <source>
        <dbReference type="Pfam" id="PF00155"/>
    </source>
</evidence>
<accession>A0A8K0WTB7</accession>
<dbReference type="PANTHER" id="PTHR43795">
    <property type="entry name" value="BIFUNCTIONAL ASPARTATE AMINOTRANSFERASE AND GLUTAMATE/ASPARTATE-PREPHENATE AMINOTRANSFERASE-RELATED"/>
    <property type="match status" value="1"/>
</dbReference>
<evidence type="ECO:0000256" key="1">
    <source>
        <dbReference type="ARBA" id="ARBA00007441"/>
    </source>
</evidence>
<comment type="caution">
    <text evidence="4">The sequence shown here is derived from an EMBL/GenBank/DDBJ whole genome shotgun (WGS) entry which is preliminary data.</text>
</comment>
<dbReference type="InterPro" id="IPR015422">
    <property type="entry name" value="PyrdxlP-dep_Trfase_small"/>
</dbReference>
<proteinExistence type="inferred from homology"/>
<gene>
    <name evidence="4" type="ORF">B0I35DRAFT_407641</name>
</gene>
<dbReference type="InterPro" id="IPR004838">
    <property type="entry name" value="NHTrfase_class1_PyrdxlP-BS"/>
</dbReference>
<dbReference type="PRINTS" id="PR00753">
    <property type="entry name" value="ACCSYNTHASE"/>
</dbReference>
<evidence type="ECO:0000313" key="5">
    <source>
        <dbReference type="Proteomes" id="UP000813444"/>
    </source>
</evidence>
<dbReference type="AlphaFoldDB" id="A0A8K0WTB7"/>
<dbReference type="OrthoDB" id="7042322at2759"/>
<dbReference type="SUPFAM" id="SSF53383">
    <property type="entry name" value="PLP-dependent transferases"/>
    <property type="match status" value="1"/>
</dbReference>
<dbReference type="InterPro" id="IPR015421">
    <property type="entry name" value="PyrdxlP-dep_Trfase_major"/>
</dbReference>
<reference evidence="4" key="1">
    <citation type="journal article" date="2021" name="Nat. Commun.">
        <title>Genetic determinants of endophytism in the Arabidopsis root mycobiome.</title>
        <authorList>
            <person name="Mesny F."/>
            <person name="Miyauchi S."/>
            <person name="Thiergart T."/>
            <person name="Pickel B."/>
            <person name="Atanasova L."/>
            <person name="Karlsson M."/>
            <person name="Huettel B."/>
            <person name="Barry K.W."/>
            <person name="Haridas S."/>
            <person name="Chen C."/>
            <person name="Bauer D."/>
            <person name="Andreopoulos W."/>
            <person name="Pangilinan J."/>
            <person name="LaButti K."/>
            <person name="Riley R."/>
            <person name="Lipzen A."/>
            <person name="Clum A."/>
            <person name="Drula E."/>
            <person name="Henrissat B."/>
            <person name="Kohler A."/>
            <person name="Grigoriev I.V."/>
            <person name="Martin F.M."/>
            <person name="Hacquard S."/>
        </authorList>
    </citation>
    <scope>NUCLEOTIDE SEQUENCE</scope>
    <source>
        <strain evidence="4">MPI-CAGE-CH-0235</strain>
    </source>
</reference>
<name>A0A8K0WTB7_9HYPO</name>
<keyword evidence="5" id="KW-1185">Reference proteome</keyword>
<dbReference type="InterPro" id="IPR015424">
    <property type="entry name" value="PyrdxlP-dep_Trfase"/>
</dbReference>
<dbReference type="GO" id="GO:0006520">
    <property type="term" value="P:amino acid metabolic process"/>
    <property type="evidence" value="ECO:0007669"/>
    <property type="project" value="TreeGrafter"/>
</dbReference>
<dbReference type="Gene3D" id="3.40.640.10">
    <property type="entry name" value="Type I PLP-dependent aspartate aminotransferase-like (Major domain)"/>
    <property type="match status" value="1"/>
</dbReference>
<sequence>MKLLPGLGPVLSIASLGVESVSASQLGQSSLVSERSQQLLSRLNVPWKFAPGSSARYNPEANPEGIVSFSTAENPLVHQELANFANQVELTPAAFTYGFAGSQRLLRAIAGHIEETFHPATHVNETNVQIFQGVTALHSVLAWALAEPGEGILVTRPVYGRLELDFGNENDVKVVYTDNEVHEAMELGIVENMERALLKSQEQGTKIKAVLIVNPSNPLGRYYPRETIVEIMKFCQRRRLHLISDEVYALTDFESLEGESENLPHFTSALAIDTDGLIDPNLVHVEYGTSKDFSAAGLRLGILITRNAELRRAAAALARFHEPSAPSVAITTAMFEDREWCRSFLEFSRATIATAYRAATSRLRELNIPYLEANSGFFVYIDLSNWLPPPNTTDHQTLGHRAREFMLAEKLQEGGVFLHPGEEGASEPGRFRMVYTQPERTMDVGLDR</sequence>
<evidence type="ECO:0000313" key="4">
    <source>
        <dbReference type="EMBL" id="KAH7323266.1"/>
    </source>
</evidence>
<dbReference type="GO" id="GO:0008483">
    <property type="term" value="F:transaminase activity"/>
    <property type="evidence" value="ECO:0007669"/>
    <property type="project" value="TreeGrafter"/>
</dbReference>
<dbReference type="InterPro" id="IPR050478">
    <property type="entry name" value="Ethylene_sulfur-biosynth"/>
</dbReference>
<dbReference type="PROSITE" id="PS00105">
    <property type="entry name" value="AA_TRANSFER_CLASS_1"/>
    <property type="match status" value="1"/>
</dbReference>
<dbReference type="GO" id="GO:0030170">
    <property type="term" value="F:pyridoxal phosphate binding"/>
    <property type="evidence" value="ECO:0007669"/>
    <property type="project" value="InterPro"/>
</dbReference>
<keyword evidence="2" id="KW-0663">Pyridoxal phosphate</keyword>
<evidence type="ECO:0000256" key="2">
    <source>
        <dbReference type="ARBA" id="ARBA00022898"/>
    </source>
</evidence>
<dbReference type="Pfam" id="PF00155">
    <property type="entry name" value="Aminotran_1_2"/>
    <property type="match status" value="1"/>
</dbReference>
<dbReference type="PANTHER" id="PTHR43795:SF39">
    <property type="entry name" value="AMINOTRANSFERASE CLASS I_CLASSII DOMAIN-CONTAINING PROTEIN"/>
    <property type="match status" value="1"/>
</dbReference>
<dbReference type="EMBL" id="JAGPNK010000004">
    <property type="protein sequence ID" value="KAH7323266.1"/>
    <property type="molecule type" value="Genomic_DNA"/>
</dbReference>
<feature type="domain" description="Aminotransferase class I/classII large" evidence="3">
    <location>
        <begin position="96"/>
        <end position="447"/>
    </location>
</feature>
<comment type="similarity">
    <text evidence="1">Belongs to the class-I pyridoxal-phosphate-dependent aminotransferase family.</text>
</comment>
<dbReference type="CDD" id="cd00609">
    <property type="entry name" value="AAT_like"/>
    <property type="match status" value="1"/>
</dbReference>